<dbReference type="EMBL" id="CP157484">
    <property type="protein sequence ID" value="XBO39359.1"/>
    <property type="molecule type" value="Genomic_DNA"/>
</dbReference>
<accession>A0AAU7JH19</accession>
<dbReference type="SUPFAM" id="SSF54197">
    <property type="entry name" value="HIT-like"/>
    <property type="match status" value="1"/>
</dbReference>
<dbReference type="InterPro" id="IPR036265">
    <property type="entry name" value="HIT-like_sf"/>
</dbReference>
<dbReference type="Pfam" id="PF01230">
    <property type="entry name" value="HIT"/>
    <property type="match status" value="1"/>
</dbReference>
<evidence type="ECO:0000259" key="2">
    <source>
        <dbReference type="PROSITE" id="PS51084"/>
    </source>
</evidence>
<evidence type="ECO:0000256" key="1">
    <source>
        <dbReference type="PROSITE-ProRule" id="PRU00464"/>
    </source>
</evidence>
<dbReference type="PIRSF" id="PIRSF000714">
    <property type="entry name" value="HIT"/>
    <property type="match status" value="1"/>
</dbReference>
<dbReference type="InterPro" id="IPR011146">
    <property type="entry name" value="HIT-like"/>
</dbReference>
<organism evidence="3">
    <name type="scientific">Alsobacter sp. KACC 23698</name>
    <dbReference type="NCBI Taxonomy" id="3149229"/>
    <lineage>
        <taxon>Bacteria</taxon>
        <taxon>Pseudomonadati</taxon>
        <taxon>Pseudomonadota</taxon>
        <taxon>Alphaproteobacteria</taxon>
        <taxon>Hyphomicrobiales</taxon>
        <taxon>Alsobacteraceae</taxon>
        <taxon>Alsobacter</taxon>
    </lineage>
</organism>
<sequence>MTPSSAPFALDPQLAADACTVGDLTLSRVLLMKHARYPWLILVPRRAGVREILDLADAEQACLFGEITQASRVVQTLFRPDKLNIGAIGNMVAQLHVHVVGRFKTDEAWPRPVWGAGSPTPYGAAELEERLAMLSRAFGRI</sequence>
<name>A0AAU7JH19_9HYPH</name>
<reference evidence="3" key="1">
    <citation type="submission" date="2024-05" db="EMBL/GenBank/DDBJ databases">
        <authorList>
            <person name="Kim S."/>
            <person name="Heo J."/>
            <person name="Choi H."/>
            <person name="Choi Y."/>
            <person name="Kwon S.-W."/>
            <person name="Kim Y."/>
        </authorList>
    </citation>
    <scope>NUCLEOTIDE SEQUENCE</scope>
    <source>
        <strain evidence="3">KACC 23698</strain>
    </source>
</reference>
<dbReference type="AlphaFoldDB" id="A0AAU7JH19"/>
<dbReference type="GO" id="GO:0003824">
    <property type="term" value="F:catalytic activity"/>
    <property type="evidence" value="ECO:0007669"/>
    <property type="project" value="InterPro"/>
</dbReference>
<protein>
    <submittedName>
        <fullName evidence="3">HIT domain-containing protein</fullName>
    </submittedName>
</protein>
<gene>
    <name evidence="3" type="ORF">ABEG18_00800</name>
</gene>
<feature type="domain" description="HIT" evidence="2">
    <location>
        <begin position="40"/>
        <end position="109"/>
    </location>
</feature>
<dbReference type="Gene3D" id="3.30.428.10">
    <property type="entry name" value="HIT-like"/>
    <property type="match status" value="1"/>
</dbReference>
<dbReference type="PROSITE" id="PS51084">
    <property type="entry name" value="HIT_2"/>
    <property type="match status" value="1"/>
</dbReference>
<dbReference type="InterPro" id="IPR026026">
    <property type="entry name" value="HIT_Hint"/>
</dbReference>
<evidence type="ECO:0000313" key="3">
    <source>
        <dbReference type="EMBL" id="XBO39359.1"/>
    </source>
</evidence>
<comment type="caution">
    <text evidence="1">Lacks conserved residue(s) required for the propagation of feature annotation.</text>
</comment>
<proteinExistence type="predicted"/>
<dbReference type="RefSeq" id="WP_406856201.1">
    <property type="nucleotide sequence ID" value="NZ_CP157484.1"/>
</dbReference>